<evidence type="ECO:0000313" key="2">
    <source>
        <dbReference type="EMBL" id="BBG93223.1"/>
    </source>
</evidence>
<dbReference type="EMBL" id="AP019297">
    <property type="protein sequence ID" value="BBG93223.1"/>
    <property type="molecule type" value="Genomic_DNA"/>
</dbReference>
<organism evidence="2">
    <name type="scientific">Prunus dulcis</name>
    <name type="common">Almond</name>
    <name type="synonym">Amygdalus dulcis</name>
    <dbReference type="NCBI Taxonomy" id="3755"/>
    <lineage>
        <taxon>Eukaryota</taxon>
        <taxon>Viridiplantae</taxon>
        <taxon>Streptophyta</taxon>
        <taxon>Embryophyta</taxon>
        <taxon>Tracheophyta</taxon>
        <taxon>Spermatophyta</taxon>
        <taxon>Magnoliopsida</taxon>
        <taxon>eudicotyledons</taxon>
        <taxon>Gunneridae</taxon>
        <taxon>Pentapetalae</taxon>
        <taxon>rosids</taxon>
        <taxon>fabids</taxon>
        <taxon>Rosales</taxon>
        <taxon>Rosaceae</taxon>
        <taxon>Amygdaloideae</taxon>
        <taxon>Amygdaleae</taxon>
        <taxon>Prunus</taxon>
    </lineage>
</organism>
<evidence type="ECO:0000256" key="1">
    <source>
        <dbReference type="SAM" id="MobiDB-lite"/>
    </source>
</evidence>
<sequence>ALGKVHPQLTSVVDEEEAVGPDPNSALEFELDPVRVRHLANVGHKRPIYPSGCNQISKFALNIKSTRAANWQDSGDRSQPDPQSWLSRSGRPRKLMRQMSSALTKLKENWMSVDIVIPEGNRYWKQTVSVLGTTVV</sequence>
<accession>A0A4Y1QMZ8</accession>
<feature type="non-terminal residue" evidence="2">
    <location>
        <position position="1"/>
    </location>
</feature>
<gene>
    <name evidence="2" type="ORF">Prudu_001163</name>
</gene>
<dbReference type="AlphaFoldDB" id="A0A4Y1QMZ8"/>
<feature type="region of interest" description="Disordered" evidence="1">
    <location>
        <begin position="1"/>
        <end position="24"/>
    </location>
</feature>
<name>A0A4Y1QMZ8_PRUDU</name>
<feature type="region of interest" description="Disordered" evidence="1">
    <location>
        <begin position="69"/>
        <end position="92"/>
    </location>
</feature>
<proteinExistence type="predicted"/>
<protein>
    <submittedName>
        <fullName evidence="2">Uncharacterized protein</fullName>
    </submittedName>
</protein>
<reference evidence="2" key="1">
    <citation type="journal article" date="2019" name="Science">
        <title>Mutation of a bHLH transcription factor allowed almond domestication.</title>
        <authorList>
            <person name="Sanchez-Perez R."/>
            <person name="Pavan S."/>
            <person name="Mazzeo R."/>
            <person name="Moldovan C."/>
            <person name="Aiese Cigliano R."/>
            <person name="Del Cueto J."/>
            <person name="Ricciardi F."/>
            <person name="Lotti C."/>
            <person name="Ricciardi L."/>
            <person name="Dicenta F."/>
            <person name="Lopez-Marques R.L."/>
            <person name="Lindberg Moller B."/>
        </authorList>
    </citation>
    <scope>NUCLEOTIDE SEQUENCE</scope>
</reference>